<feature type="compositionally biased region" description="Basic residues" evidence="1">
    <location>
        <begin position="462"/>
        <end position="472"/>
    </location>
</feature>
<evidence type="ECO:0000313" key="4">
    <source>
        <dbReference type="Proteomes" id="UP000016935"/>
    </source>
</evidence>
<keyword evidence="4" id="KW-1185">Reference proteome</keyword>
<reference evidence="3 4" key="1">
    <citation type="journal article" date="2012" name="PLoS Pathog.">
        <title>Diverse lifestyles and strategies of plant pathogenesis encoded in the genomes of eighteen Dothideomycetes fungi.</title>
        <authorList>
            <person name="Ohm R.A."/>
            <person name="Feau N."/>
            <person name="Henrissat B."/>
            <person name="Schoch C.L."/>
            <person name="Horwitz B.A."/>
            <person name="Barry K.W."/>
            <person name="Condon B.J."/>
            <person name="Copeland A.C."/>
            <person name="Dhillon B."/>
            <person name="Glaser F."/>
            <person name="Hesse C.N."/>
            <person name="Kosti I."/>
            <person name="LaButti K."/>
            <person name="Lindquist E.A."/>
            <person name="Lucas S."/>
            <person name="Salamov A.A."/>
            <person name="Bradshaw R.E."/>
            <person name="Ciuffetti L."/>
            <person name="Hamelin R.C."/>
            <person name="Kema G.H.J."/>
            <person name="Lawrence C."/>
            <person name="Scott J.A."/>
            <person name="Spatafora J.W."/>
            <person name="Turgeon B.G."/>
            <person name="de Wit P.J.G.M."/>
            <person name="Zhong S."/>
            <person name="Goodwin S.B."/>
            <person name="Grigoriev I.V."/>
        </authorList>
    </citation>
    <scope>NUCLEOTIDE SEQUENCE [LARGE SCALE GENOMIC DNA]</scope>
    <source>
        <strain evidence="4">28A</strain>
    </source>
</reference>
<keyword evidence="2" id="KW-1133">Transmembrane helix</keyword>
<feature type="region of interest" description="Disordered" evidence="1">
    <location>
        <begin position="427"/>
        <end position="511"/>
    </location>
</feature>
<evidence type="ECO:0000256" key="2">
    <source>
        <dbReference type="SAM" id="Phobius"/>
    </source>
</evidence>
<keyword evidence="2" id="KW-0472">Membrane</keyword>
<evidence type="ECO:0000313" key="3">
    <source>
        <dbReference type="EMBL" id="EOA90436.1"/>
    </source>
</evidence>
<gene>
    <name evidence="3" type="ORF">SETTUDRAFT_37073</name>
</gene>
<feature type="compositionally biased region" description="Basic and acidic residues" evidence="1">
    <location>
        <begin position="1"/>
        <end position="22"/>
    </location>
</feature>
<feature type="compositionally biased region" description="Basic and acidic residues" evidence="1">
    <location>
        <begin position="435"/>
        <end position="455"/>
    </location>
</feature>
<dbReference type="AlphaFoldDB" id="R0J0Y7"/>
<name>R0J0Y7_EXST2</name>
<protein>
    <submittedName>
        <fullName evidence="3">Uncharacterized protein</fullName>
    </submittedName>
</protein>
<dbReference type="RefSeq" id="XP_008021906.1">
    <property type="nucleotide sequence ID" value="XM_008023715.1"/>
</dbReference>
<dbReference type="EMBL" id="KB908493">
    <property type="protein sequence ID" value="EOA90436.1"/>
    <property type="molecule type" value="Genomic_DNA"/>
</dbReference>
<reference evidence="3 4" key="2">
    <citation type="journal article" date="2013" name="PLoS Genet.">
        <title>Comparative genome structure, secondary metabolite, and effector coding capacity across Cochliobolus pathogens.</title>
        <authorList>
            <person name="Condon B.J."/>
            <person name="Leng Y."/>
            <person name="Wu D."/>
            <person name="Bushley K.E."/>
            <person name="Ohm R.A."/>
            <person name="Otillar R."/>
            <person name="Martin J."/>
            <person name="Schackwitz W."/>
            <person name="Grimwood J."/>
            <person name="MohdZainudin N."/>
            <person name="Xue C."/>
            <person name="Wang R."/>
            <person name="Manning V.A."/>
            <person name="Dhillon B."/>
            <person name="Tu Z.J."/>
            <person name="Steffenson B.J."/>
            <person name="Salamov A."/>
            <person name="Sun H."/>
            <person name="Lowry S."/>
            <person name="LaButti K."/>
            <person name="Han J."/>
            <person name="Copeland A."/>
            <person name="Lindquist E."/>
            <person name="Barry K."/>
            <person name="Schmutz J."/>
            <person name="Baker S.E."/>
            <person name="Ciuffetti L.M."/>
            <person name="Grigoriev I.V."/>
            <person name="Zhong S."/>
            <person name="Turgeon B.G."/>
        </authorList>
    </citation>
    <scope>NUCLEOTIDE SEQUENCE [LARGE SCALE GENOMIC DNA]</scope>
    <source>
        <strain evidence="4">28A</strain>
    </source>
</reference>
<proteinExistence type="predicted"/>
<dbReference type="Proteomes" id="UP000016935">
    <property type="component" value="Unassembled WGS sequence"/>
</dbReference>
<keyword evidence="2" id="KW-0812">Transmembrane</keyword>
<dbReference type="HOGENOM" id="CLU_498743_0_0_1"/>
<evidence type="ECO:0000256" key="1">
    <source>
        <dbReference type="SAM" id="MobiDB-lite"/>
    </source>
</evidence>
<feature type="region of interest" description="Disordered" evidence="1">
    <location>
        <begin position="1"/>
        <end position="26"/>
    </location>
</feature>
<feature type="transmembrane region" description="Helical" evidence="2">
    <location>
        <begin position="43"/>
        <end position="72"/>
    </location>
</feature>
<sequence length="539" mass="60870">MARADRDSPYNRSPSRQEEHPTVKPRKSIKSFSIKLEHARPRVMLLASCMVYLTTTLLAFQISVVSVSNLVWPEYQRVHDQLQAQSSALHKEQVVYARLNGVLSGQLSRNFMETYEDCLVRGLKKADRELIGLGFRYPDVREQVMDWTMENCGRLQYAPQVVNEEPTPQEAVLTYWASVSYRARKIAAEALGFVKQKLGWVWGRLFGPTEPEDASLRTESATTDDFATNDYVSERILPEVPFGFALDCNPDQPCRLFYPEELVTHYDKPSVSPEVLKHLEQRNTKLLAFGTTLDRIGTAITKVSCVVTYSKILFLFLSAVTFLSSISSETEPSLINPREEAMYLVKSMMLEHLSSAAIFTLDTYPHMLPDIRTAIIFGCFMTALGLNMALRFLLSSSQVETLSNLYSTTKDLCLLVLGREIPVEENTEVASTAGDDSKKEQSSRTKDKAPPEKRSPFTSYRSRPRIPSKPHHRLADPTTTVQEDIESLRKARHKNDTRHVATDSDSDSDADSDAFVNLAADLATGTDYLAEPDWSWIDR</sequence>
<accession>R0J0Y7</accession>
<organism evidence="3 4">
    <name type="scientific">Exserohilum turcicum (strain 28A)</name>
    <name type="common">Northern leaf blight fungus</name>
    <name type="synonym">Setosphaeria turcica</name>
    <dbReference type="NCBI Taxonomy" id="671987"/>
    <lineage>
        <taxon>Eukaryota</taxon>
        <taxon>Fungi</taxon>
        <taxon>Dikarya</taxon>
        <taxon>Ascomycota</taxon>
        <taxon>Pezizomycotina</taxon>
        <taxon>Dothideomycetes</taxon>
        <taxon>Pleosporomycetidae</taxon>
        <taxon>Pleosporales</taxon>
        <taxon>Pleosporineae</taxon>
        <taxon>Pleosporaceae</taxon>
        <taxon>Exserohilum</taxon>
    </lineage>
</organism>
<dbReference type="GeneID" id="19404211"/>
<dbReference type="OrthoDB" id="3801569at2759"/>